<comment type="caution">
    <text evidence="1">The sequence shown here is derived from an EMBL/GenBank/DDBJ whole genome shotgun (WGS) entry which is preliminary data.</text>
</comment>
<protein>
    <recommendedName>
        <fullName evidence="3">AB hydrolase-1 domain-containing protein</fullName>
    </recommendedName>
</protein>
<keyword evidence="2" id="KW-1185">Reference proteome</keyword>
<organism evidence="1 2">
    <name type="scientific">Lentinula raphanica</name>
    <dbReference type="NCBI Taxonomy" id="153919"/>
    <lineage>
        <taxon>Eukaryota</taxon>
        <taxon>Fungi</taxon>
        <taxon>Dikarya</taxon>
        <taxon>Basidiomycota</taxon>
        <taxon>Agaricomycotina</taxon>
        <taxon>Agaricomycetes</taxon>
        <taxon>Agaricomycetidae</taxon>
        <taxon>Agaricales</taxon>
        <taxon>Marasmiineae</taxon>
        <taxon>Omphalotaceae</taxon>
        <taxon>Lentinula</taxon>
    </lineage>
</organism>
<gene>
    <name evidence="1" type="ORF">F5878DRAFT_549264</name>
</gene>
<dbReference type="EMBL" id="MU807315">
    <property type="protein sequence ID" value="KAJ3831659.1"/>
    <property type="molecule type" value="Genomic_DNA"/>
</dbReference>
<sequence length="270" mass="30543">MPHSCQTYSLPEGVELSFTDSGPPLDSNDYTTVVVIHGSVFNANQFQILHQYAHAHNLRTVLLHRRGYIGSTPYTSEELREIKHGSMEFWERLSAQLVQFLEMLVEKEHIPKLQKTASHMSGGLAIMGWSAGCQMILALLGVAHSPMISNKVYVLLQNYIGKFLLYDPPYVAFGYPDPLEDIKYYVPWKDTSLPPEDLPVAFSEWVGSYYDHPYYEHEPRKSPSLTTIHDLDGLPKRKAENSLASWSDEEKAMGIEPQAGEAEVLTCVLR</sequence>
<evidence type="ECO:0008006" key="3">
    <source>
        <dbReference type="Google" id="ProtNLM"/>
    </source>
</evidence>
<evidence type="ECO:0000313" key="1">
    <source>
        <dbReference type="EMBL" id="KAJ3831659.1"/>
    </source>
</evidence>
<dbReference type="InterPro" id="IPR029058">
    <property type="entry name" value="AB_hydrolase_fold"/>
</dbReference>
<dbReference type="Gene3D" id="3.40.50.1820">
    <property type="entry name" value="alpha/beta hydrolase"/>
    <property type="match status" value="1"/>
</dbReference>
<reference evidence="1" key="1">
    <citation type="submission" date="2022-08" db="EMBL/GenBank/DDBJ databases">
        <authorList>
            <consortium name="DOE Joint Genome Institute"/>
            <person name="Min B."/>
            <person name="Riley R."/>
            <person name="Sierra-Patev S."/>
            <person name="Naranjo-Ortiz M."/>
            <person name="Looney B."/>
            <person name="Konkel Z."/>
            <person name="Slot J.C."/>
            <person name="Sakamoto Y."/>
            <person name="Steenwyk J.L."/>
            <person name="Rokas A."/>
            <person name="Carro J."/>
            <person name="Camarero S."/>
            <person name="Ferreira P."/>
            <person name="Molpeceres G."/>
            <person name="Ruiz-Duenas F.J."/>
            <person name="Serrano A."/>
            <person name="Henrissat B."/>
            <person name="Drula E."/>
            <person name="Hughes K.W."/>
            <person name="Mata J.L."/>
            <person name="Ishikawa N.K."/>
            <person name="Vargas-Isla R."/>
            <person name="Ushijima S."/>
            <person name="Smith C.A."/>
            <person name="Ahrendt S."/>
            <person name="Andreopoulos W."/>
            <person name="He G."/>
            <person name="Labutti K."/>
            <person name="Lipzen A."/>
            <person name="Ng V."/>
            <person name="Sandor L."/>
            <person name="Barry K."/>
            <person name="Martinez A.T."/>
            <person name="Xiao Y."/>
            <person name="Gibbons J.G."/>
            <person name="Terashima K."/>
            <person name="Hibbett D.S."/>
            <person name="Grigoriev I.V."/>
        </authorList>
    </citation>
    <scope>NUCLEOTIDE SEQUENCE</scope>
    <source>
        <strain evidence="1">TFB9207</strain>
    </source>
</reference>
<name>A0AA38U3G8_9AGAR</name>
<proteinExistence type="predicted"/>
<dbReference type="AlphaFoldDB" id="A0AA38U3G8"/>
<dbReference type="Proteomes" id="UP001163846">
    <property type="component" value="Unassembled WGS sequence"/>
</dbReference>
<dbReference type="SUPFAM" id="SSF53474">
    <property type="entry name" value="alpha/beta-Hydrolases"/>
    <property type="match status" value="1"/>
</dbReference>
<accession>A0AA38U3G8</accession>
<evidence type="ECO:0000313" key="2">
    <source>
        <dbReference type="Proteomes" id="UP001163846"/>
    </source>
</evidence>